<keyword evidence="3" id="KW-1185">Reference proteome</keyword>
<reference evidence="2 3" key="1">
    <citation type="submission" date="2018-02" db="EMBL/GenBank/DDBJ databases">
        <title>The genomes of Aspergillus section Nigri reveals drivers in fungal speciation.</title>
        <authorList>
            <consortium name="DOE Joint Genome Institute"/>
            <person name="Vesth T.C."/>
            <person name="Nybo J."/>
            <person name="Theobald S."/>
            <person name="Brandl J."/>
            <person name="Frisvad J.C."/>
            <person name="Nielsen K.F."/>
            <person name="Lyhne E.K."/>
            <person name="Kogle M.E."/>
            <person name="Kuo A."/>
            <person name="Riley R."/>
            <person name="Clum A."/>
            <person name="Nolan M."/>
            <person name="Lipzen A."/>
            <person name="Salamov A."/>
            <person name="Henrissat B."/>
            <person name="Wiebenga A."/>
            <person name="De vries R.P."/>
            <person name="Grigoriev I.V."/>
            <person name="Mortensen U.H."/>
            <person name="Andersen M.R."/>
            <person name="Baker S.E."/>
        </authorList>
    </citation>
    <scope>NUCLEOTIDE SEQUENCE [LARGE SCALE GENOMIC DNA]</scope>
    <source>
        <strain evidence="2 3">CBS 101889</strain>
    </source>
</reference>
<proteinExistence type="predicted"/>
<dbReference type="RefSeq" id="XP_025549475.1">
    <property type="nucleotide sequence ID" value="XM_025697135.1"/>
</dbReference>
<sequence>MGMSTIAVVLRAIAIRIRKSTWKSHNCLTALTLAMLSFYLIDVFIGIGKTKCHSRVDANNID</sequence>
<protein>
    <submittedName>
        <fullName evidence="2">Uncharacterized protein</fullName>
    </submittedName>
</protein>
<evidence type="ECO:0000256" key="1">
    <source>
        <dbReference type="SAM" id="Phobius"/>
    </source>
</evidence>
<dbReference type="GeneID" id="37201424"/>
<evidence type="ECO:0000313" key="3">
    <source>
        <dbReference type="Proteomes" id="UP000248961"/>
    </source>
</evidence>
<dbReference type="AlphaFoldDB" id="A0A395HQU8"/>
<organism evidence="2 3">
    <name type="scientific">Aspergillus homomorphus (strain CBS 101889)</name>
    <dbReference type="NCBI Taxonomy" id="1450537"/>
    <lineage>
        <taxon>Eukaryota</taxon>
        <taxon>Fungi</taxon>
        <taxon>Dikarya</taxon>
        <taxon>Ascomycota</taxon>
        <taxon>Pezizomycotina</taxon>
        <taxon>Eurotiomycetes</taxon>
        <taxon>Eurotiomycetidae</taxon>
        <taxon>Eurotiales</taxon>
        <taxon>Aspergillaceae</taxon>
        <taxon>Aspergillus</taxon>
        <taxon>Aspergillus subgen. Circumdati</taxon>
    </lineage>
</organism>
<dbReference type="Proteomes" id="UP000248961">
    <property type="component" value="Unassembled WGS sequence"/>
</dbReference>
<gene>
    <name evidence="2" type="ORF">BO97DRAFT_426578</name>
</gene>
<feature type="transmembrane region" description="Helical" evidence="1">
    <location>
        <begin position="30"/>
        <end position="47"/>
    </location>
</feature>
<name>A0A395HQU8_ASPHC</name>
<accession>A0A395HQU8</accession>
<keyword evidence="1" id="KW-0812">Transmembrane</keyword>
<keyword evidence="1" id="KW-1133">Transmembrane helix</keyword>
<evidence type="ECO:0000313" key="2">
    <source>
        <dbReference type="EMBL" id="RAL10321.1"/>
    </source>
</evidence>
<keyword evidence="1" id="KW-0472">Membrane</keyword>
<dbReference type="EMBL" id="KZ824296">
    <property type="protein sequence ID" value="RAL10321.1"/>
    <property type="molecule type" value="Genomic_DNA"/>
</dbReference>
<dbReference type="VEuPathDB" id="FungiDB:BO97DRAFT_426578"/>